<dbReference type="AlphaFoldDB" id="A0A914NRI7"/>
<protein>
    <submittedName>
        <fullName evidence="2">Candidate secreted effector</fullName>
    </submittedName>
</protein>
<accession>A0A914NRI7</accession>
<keyword evidence="1" id="KW-1185">Reference proteome</keyword>
<evidence type="ECO:0000313" key="2">
    <source>
        <dbReference type="WBParaSite" id="Minc3s07045g40656"/>
    </source>
</evidence>
<proteinExistence type="predicted"/>
<evidence type="ECO:0000313" key="1">
    <source>
        <dbReference type="Proteomes" id="UP000887563"/>
    </source>
</evidence>
<organism evidence="1 2">
    <name type="scientific">Meloidogyne incognita</name>
    <name type="common">Southern root-knot nematode worm</name>
    <name type="synonym">Oxyuris incognita</name>
    <dbReference type="NCBI Taxonomy" id="6306"/>
    <lineage>
        <taxon>Eukaryota</taxon>
        <taxon>Metazoa</taxon>
        <taxon>Ecdysozoa</taxon>
        <taxon>Nematoda</taxon>
        <taxon>Chromadorea</taxon>
        <taxon>Rhabditida</taxon>
        <taxon>Tylenchina</taxon>
        <taxon>Tylenchomorpha</taxon>
        <taxon>Tylenchoidea</taxon>
        <taxon>Meloidogynidae</taxon>
        <taxon>Meloidogyninae</taxon>
        <taxon>Meloidogyne</taxon>
        <taxon>Meloidogyne incognita group</taxon>
    </lineage>
</organism>
<dbReference type="WBParaSite" id="Minc3s07045g40656">
    <property type="protein sequence ID" value="Minc3s07045g40656"/>
    <property type="gene ID" value="Minc3s07045g40656"/>
</dbReference>
<name>A0A914NRI7_MELIC</name>
<sequence>MIKDGSCAITGVGIFCRLAALIVEGCSIVSKARLFILLTASWDWTRAGPFSTHV</sequence>
<reference evidence="2" key="1">
    <citation type="submission" date="2022-11" db="UniProtKB">
        <authorList>
            <consortium name="WormBaseParasite"/>
        </authorList>
    </citation>
    <scope>IDENTIFICATION</scope>
</reference>
<dbReference type="Proteomes" id="UP000887563">
    <property type="component" value="Unplaced"/>
</dbReference>